<keyword evidence="2" id="KW-0472">Membrane</keyword>
<organism evidence="3 4">
    <name type="scientific">Siculibacillus lacustris</name>
    <dbReference type="NCBI Taxonomy" id="1549641"/>
    <lineage>
        <taxon>Bacteria</taxon>
        <taxon>Pseudomonadati</taxon>
        <taxon>Pseudomonadota</taxon>
        <taxon>Alphaproteobacteria</taxon>
        <taxon>Hyphomicrobiales</taxon>
        <taxon>Ancalomicrobiaceae</taxon>
        <taxon>Siculibacillus</taxon>
    </lineage>
</organism>
<evidence type="ECO:0000256" key="1">
    <source>
        <dbReference type="SAM" id="MobiDB-lite"/>
    </source>
</evidence>
<comment type="caution">
    <text evidence="3">The sequence shown here is derived from an EMBL/GenBank/DDBJ whole genome shotgun (WGS) entry which is preliminary data.</text>
</comment>
<evidence type="ECO:0000256" key="2">
    <source>
        <dbReference type="SAM" id="Phobius"/>
    </source>
</evidence>
<gene>
    <name evidence="3" type="ORF">EYW49_14680</name>
</gene>
<protein>
    <recommendedName>
        <fullName evidence="5">DUF2125 domain-containing protein</fullName>
    </recommendedName>
</protein>
<feature type="compositionally biased region" description="Pro residues" evidence="1">
    <location>
        <begin position="7"/>
        <end position="19"/>
    </location>
</feature>
<reference evidence="3 4" key="1">
    <citation type="submission" date="2019-02" db="EMBL/GenBank/DDBJ databases">
        <title>Siculibacillus lacustris gen. nov., sp. nov., a new rosette-forming bacterium isolated from a freshwater crater lake (Lake St. Ana, Romania).</title>
        <authorList>
            <person name="Felfoldi T."/>
            <person name="Marton Z."/>
            <person name="Szabo A."/>
            <person name="Mentes A."/>
            <person name="Boka K."/>
            <person name="Marialigeti K."/>
            <person name="Mathe I."/>
            <person name="Koncz M."/>
            <person name="Schumann P."/>
            <person name="Toth E."/>
        </authorList>
    </citation>
    <scope>NUCLEOTIDE SEQUENCE [LARGE SCALE GENOMIC DNA]</scope>
    <source>
        <strain evidence="3 4">SA-279</strain>
    </source>
</reference>
<accession>A0A4Q9VKW6</accession>
<keyword evidence="4" id="KW-1185">Reference proteome</keyword>
<dbReference type="OrthoDB" id="8254787at2"/>
<name>A0A4Q9VKW6_9HYPH</name>
<feature type="region of interest" description="Disordered" evidence="1">
    <location>
        <begin position="1"/>
        <end position="23"/>
    </location>
</feature>
<dbReference type="EMBL" id="SJFN01000022">
    <property type="protein sequence ID" value="TBW36092.1"/>
    <property type="molecule type" value="Genomic_DNA"/>
</dbReference>
<proteinExistence type="predicted"/>
<keyword evidence="2" id="KW-1133">Transmembrane helix</keyword>
<feature type="transmembrane region" description="Helical" evidence="2">
    <location>
        <begin position="25"/>
        <end position="44"/>
    </location>
</feature>
<evidence type="ECO:0000313" key="4">
    <source>
        <dbReference type="Proteomes" id="UP000292781"/>
    </source>
</evidence>
<dbReference type="AlphaFoldDB" id="A0A4Q9VKW6"/>
<dbReference type="RefSeq" id="WP_131310344.1">
    <property type="nucleotide sequence ID" value="NZ_SJFN01000022.1"/>
</dbReference>
<sequence>MTHPDPDPTSAPRPPGPPRKPSRPSILPALVFAIALVGVAYWLITAVHDWDRLQTCALSGRRDCAAPR</sequence>
<evidence type="ECO:0000313" key="3">
    <source>
        <dbReference type="EMBL" id="TBW36092.1"/>
    </source>
</evidence>
<dbReference type="Proteomes" id="UP000292781">
    <property type="component" value="Unassembled WGS sequence"/>
</dbReference>
<evidence type="ECO:0008006" key="5">
    <source>
        <dbReference type="Google" id="ProtNLM"/>
    </source>
</evidence>
<keyword evidence="2" id="KW-0812">Transmembrane</keyword>